<dbReference type="Proteomes" id="UP000001850">
    <property type="component" value="Segment"/>
</dbReference>
<name>B5LK61_9CAUD</name>
<organism evidence="2 3">
    <name type="scientific">Mycobacterium phage Rizal</name>
    <dbReference type="NCBI Taxonomy" id="546806"/>
    <lineage>
        <taxon>Viruses</taxon>
        <taxon>Duplodnaviria</taxon>
        <taxon>Heunggongvirae</taxon>
        <taxon>Uroviricota</taxon>
        <taxon>Caudoviricetes</taxon>
        <taxon>Ceeclamvirinae</taxon>
        <taxon>Bixzunavirus</taxon>
        <taxon>Bixzunavirus Bxz1</taxon>
    </lineage>
</organism>
<gene>
    <name evidence="2" type="primary">70</name>
    <name evidence="2" type="ORF">RIZAL_70</name>
</gene>
<protein>
    <submittedName>
        <fullName evidence="2">Uncharacterized protein</fullName>
    </submittedName>
</protein>
<dbReference type="RefSeq" id="YP_002224768.1">
    <property type="nucleotide sequence ID" value="NC_011272.1"/>
</dbReference>
<feature type="compositionally biased region" description="Polar residues" evidence="1">
    <location>
        <begin position="1"/>
        <end position="20"/>
    </location>
</feature>
<accession>B5LK61</accession>
<dbReference type="GeneID" id="6921106"/>
<dbReference type="KEGG" id="vg:6921106"/>
<sequence length="253" mass="27259">MSARSTTVTAWQTRRSSPASITGPTTPGSATGPRTSTTPTTSSQASTSASGWKATTSAGLKNCPARAVTRPGRSTTAGAIWTAASAVVSGRRCARFPTTTWPCVRSSGSTWPPSTTCRSTSLSGWSGRLTVDAMTASGIAFPATHPIHEKVRAYREERERQERELDEATGGYDADKADYFARGGQPLITFKDWLKSTKASDAEQAERAGPVTNEVYTPDVDAWGSDDDIPEWAKMARRRRFAIRIRLPKQIAL</sequence>
<evidence type="ECO:0000313" key="3">
    <source>
        <dbReference type="Proteomes" id="UP000001850"/>
    </source>
</evidence>
<feature type="compositionally biased region" description="Low complexity" evidence="1">
    <location>
        <begin position="22"/>
        <end position="51"/>
    </location>
</feature>
<evidence type="ECO:0000313" key="2">
    <source>
        <dbReference type="EMBL" id="ACH62307.1"/>
    </source>
</evidence>
<evidence type="ECO:0000256" key="1">
    <source>
        <dbReference type="SAM" id="MobiDB-lite"/>
    </source>
</evidence>
<reference evidence="2 3" key="1">
    <citation type="submission" date="2008-06" db="EMBL/GenBank/DDBJ databases">
        <authorList>
            <person name="Tantoco A.T."/>
            <person name="Peebles C.L."/>
            <person name="Paladin E.C."/>
            <person name="Jacobs-Sera D."/>
            <person name="Hendrix R.W."/>
            <person name="Hatfull G.F."/>
        </authorList>
    </citation>
    <scope>NUCLEOTIDE SEQUENCE [LARGE SCALE GENOMIC DNA]</scope>
</reference>
<feature type="region of interest" description="Disordered" evidence="1">
    <location>
        <begin position="1"/>
        <end position="57"/>
    </location>
</feature>
<dbReference type="EMBL" id="EU826467">
    <property type="protein sequence ID" value="ACH62307.1"/>
    <property type="molecule type" value="Genomic_DNA"/>
</dbReference>
<proteinExistence type="predicted"/>